<evidence type="ECO:0000256" key="4">
    <source>
        <dbReference type="SAM" id="SignalP"/>
    </source>
</evidence>
<accession>A0A932GPW9</accession>
<organism evidence="6 7">
    <name type="scientific">Tectimicrobiota bacterium</name>
    <dbReference type="NCBI Taxonomy" id="2528274"/>
    <lineage>
        <taxon>Bacteria</taxon>
        <taxon>Pseudomonadati</taxon>
        <taxon>Nitrospinota/Tectimicrobiota group</taxon>
        <taxon>Candidatus Tectimicrobiota</taxon>
    </lineage>
</organism>
<dbReference type="PANTHER" id="PTHR30024">
    <property type="entry name" value="ALIPHATIC SULFONATES-BINDING PROTEIN-RELATED"/>
    <property type="match status" value="1"/>
</dbReference>
<comment type="similarity">
    <text evidence="2">Belongs to the bacterial solute-binding protein SsuA/TauA family.</text>
</comment>
<gene>
    <name evidence="6" type="ORF">HYY65_08970</name>
</gene>
<dbReference type="PANTHER" id="PTHR30024:SF47">
    <property type="entry name" value="TAURINE-BINDING PERIPLASMIC PROTEIN"/>
    <property type="match status" value="1"/>
</dbReference>
<dbReference type="SUPFAM" id="SSF53850">
    <property type="entry name" value="Periplasmic binding protein-like II"/>
    <property type="match status" value="1"/>
</dbReference>
<dbReference type="AlphaFoldDB" id="A0A932GPW9"/>
<evidence type="ECO:0000259" key="5">
    <source>
        <dbReference type="Pfam" id="PF09084"/>
    </source>
</evidence>
<feature type="signal peptide" evidence="4">
    <location>
        <begin position="1"/>
        <end position="32"/>
    </location>
</feature>
<evidence type="ECO:0000313" key="6">
    <source>
        <dbReference type="EMBL" id="MBI3015171.1"/>
    </source>
</evidence>
<evidence type="ECO:0000256" key="1">
    <source>
        <dbReference type="ARBA" id="ARBA00004418"/>
    </source>
</evidence>
<keyword evidence="3 4" id="KW-0732">Signal</keyword>
<dbReference type="Proteomes" id="UP000741360">
    <property type="component" value="Unassembled WGS sequence"/>
</dbReference>
<dbReference type="GO" id="GO:0042597">
    <property type="term" value="C:periplasmic space"/>
    <property type="evidence" value="ECO:0007669"/>
    <property type="project" value="UniProtKB-SubCell"/>
</dbReference>
<evidence type="ECO:0000256" key="3">
    <source>
        <dbReference type="ARBA" id="ARBA00022729"/>
    </source>
</evidence>
<feature type="domain" description="SsuA/THI5-like" evidence="5">
    <location>
        <begin position="48"/>
        <end position="248"/>
    </location>
</feature>
<reference evidence="6" key="1">
    <citation type="submission" date="2020-07" db="EMBL/GenBank/DDBJ databases">
        <title>Huge and variable diversity of episymbiotic CPR bacteria and DPANN archaea in groundwater ecosystems.</title>
        <authorList>
            <person name="He C.Y."/>
            <person name="Keren R."/>
            <person name="Whittaker M."/>
            <person name="Farag I.F."/>
            <person name="Doudna J."/>
            <person name="Cate J.H.D."/>
            <person name="Banfield J.F."/>
        </authorList>
    </citation>
    <scope>NUCLEOTIDE SEQUENCE</scope>
    <source>
        <strain evidence="6">NC_groundwater_717_Ag_S-0.2um_59_8</strain>
    </source>
</reference>
<evidence type="ECO:0000256" key="2">
    <source>
        <dbReference type="ARBA" id="ARBA00010742"/>
    </source>
</evidence>
<dbReference type="Gene3D" id="3.40.190.10">
    <property type="entry name" value="Periplasmic binding protein-like II"/>
    <property type="match status" value="2"/>
</dbReference>
<sequence length="340" mass="36793">MFTFCRTLSHRALLQLAVLGFCSLSLVSGASAADKLTVAWTAVAGSQAPLWVTKDAGLFEKNGIDAFLIYIDGGSKAAQAMLAGDVPLAEVGGNATVVARLKGADILLIMGLTNKLAYSLIVSPQIKRPEDLRGKKLTVSRFGSNSDYATRKILLKWGLQPDKDVAIIQIPGGQPTRLGALQAGQVAGLVAQPPVTAIARKTGYPILAGPEDFGTDYPTTPVAALGSFTKEKPDVVRRFVKAMVEGIHTYKTKKEFSIQVISKYMRVKDQEALEDSYAFFAPLVPEKPYPTVKGVAEALEELGAKDPKARSARPEDFVDMRFVKELDESGFVDQLYRGRR</sequence>
<dbReference type="EMBL" id="JACPSX010000172">
    <property type="protein sequence ID" value="MBI3015171.1"/>
    <property type="molecule type" value="Genomic_DNA"/>
</dbReference>
<comment type="subcellular location">
    <subcellularLocation>
        <location evidence="1">Periplasm</location>
    </subcellularLocation>
</comment>
<protein>
    <submittedName>
        <fullName evidence="6">ABC transporter substrate-binding protein</fullName>
    </submittedName>
</protein>
<name>A0A932GPW9_UNCTE</name>
<dbReference type="Pfam" id="PF09084">
    <property type="entry name" value="NMT1"/>
    <property type="match status" value="1"/>
</dbReference>
<comment type="caution">
    <text evidence="6">The sequence shown here is derived from an EMBL/GenBank/DDBJ whole genome shotgun (WGS) entry which is preliminary data.</text>
</comment>
<proteinExistence type="inferred from homology"/>
<evidence type="ECO:0000313" key="7">
    <source>
        <dbReference type="Proteomes" id="UP000741360"/>
    </source>
</evidence>
<feature type="chain" id="PRO_5037460862" evidence="4">
    <location>
        <begin position="33"/>
        <end position="340"/>
    </location>
</feature>
<dbReference type="InterPro" id="IPR015168">
    <property type="entry name" value="SsuA/THI5"/>
</dbReference>